<evidence type="ECO:0000256" key="1">
    <source>
        <dbReference type="SAM" id="MobiDB-lite"/>
    </source>
</evidence>
<gene>
    <name evidence="3" type="ORF">XNOV1_A037860</name>
</gene>
<accession>A0AAV1G8Z7</accession>
<dbReference type="AlphaFoldDB" id="A0AAV1G8Z7"/>
<feature type="region of interest" description="Disordered" evidence="1">
    <location>
        <begin position="65"/>
        <end position="89"/>
    </location>
</feature>
<sequence length="110" mass="11933">MHTCEPNTHTLLSLTILLNCDICTHLAEKIAEPEGRISTFFQIHEAEKLLATIVLEPAKSDTASARLRDSTAGVHSSPEPAIPACSHTMDPPATVCNSDDTRMLLGLRLQ</sequence>
<keyword evidence="2" id="KW-0732">Signal</keyword>
<protein>
    <submittedName>
        <fullName evidence="3">Uncharacterized protein</fullName>
    </submittedName>
</protein>
<evidence type="ECO:0000313" key="3">
    <source>
        <dbReference type="EMBL" id="CAJ1069670.1"/>
    </source>
</evidence>
<dbReference type="Proteomes" id="UP001178508">
    <property type="component" value="Chromosome 12"/>
</dbReference>
<evidence type="ECO:0000256" key="2">
    <source>
        <dbReference type="SAM" id="SignalP"/>
    </source>
</evidence>
<name>A0AAV1G8Z7_XYRNO</name>
<organism evidence="3 4">
    <name type="scientific">Xyrichtys novacula</name>
    <name type="common">Pearly razorfish</name>
    <name type="synonym">Hemipteronotus novacula</name>
    <dbReference type="NCBI Taxonomy" id="13765"/>
    <lineage>
        <taxon>Eukaryota</taxon>
        <taxon>Metazoa</taxon>
        <taxon>Chordata</taxon>
        <taxon>Craniata</taxon>
        <taxon>Vertebrata</taxon>
        <taxon>Euteleostomi</taxon>
        <taxon>Actinopterygii</taxon>
        <taxon>Neopterygii</taxon>
        <taxon>Teleostei</taxon>
        <taxon>Neoteleostei</taxon>
        <taxon>Acanthomorphata</taxon>
        <taxon>Eupercaria</taxon>
        <taxon>Labriformes</taxon>
        <taxon>Labridae</taxon>
        <taxon>Xyrichtys</taxon>
    </lineage>
</organism>
<reference evidence="3" key="1">
    <citation type="submission" date="2023-08" db="EMBL/GenBank/DDBJ databases">
        <authorList>
            <person name="Alioto T."/>
            <person name="Alioto T."/>
            <person name="Gomez Garrido J."/>
        </authorList>
    </citation>
    <scope>NUCLEOTIDE SEQUENCE</scope>
</reference>
<feature type="signal peptide" evidence="2">
    <location>
        <begin position="1"/>
        <end position="27"/>
    </location>
</feature>
<dbReference type="EMBL" id="OY660875">
    <property type="protein sequence ID" value="CAJ1069670.1"/>
    <property type="molecule type" value="Genomic_DNA"/>
</dbReference>
<evidence type="ECO:0000313" key="4">
    <source>
        <dbReference type="Proteomes" id="UP001178508"/>
    </source>
</evidence>
<feature type="chain" id="PRO_5043807724" evidence="2">
    <location>
        <begin position="28"/>
        <end position="110"/>
    </location>
</feature>
<keyword evidence="4" id="KW-1185">Reference proteome</keyword>
<proteinExistence type="predicted"/>